<dbReference type="Pfam" id="PF06090">
    <property type="entry name" value="Ins_P5_2-kin"/>
    <property type="match status" value="1"/>
</dbReference>
<keyword evidence="8 9" id="KW-0067">ATP-binding</keyword>
<dbReference type="GO" id="GO:0035299">
    <property type="term" value="F:inositol-1,3,4,5,6-pentakisphosphate 2-kinase activity"/>
    <property type="evidence" value="ECO:0007669"/>
    <property type="project" value="UniProtKB-EC"/>
</dbReference>
<keyword evidence="5 9" id="KW-0808">Transferase</keyword>
<evidence type="ECO:0000256" key="8">
    <source>
        <dbReference type="ARBA" id="ARBA00022840"/>
    </source>
</evidence>
<evidence type="ECO:0000256" key="9">
    <source>
        <dbReference type="RuleBase" id="RU364126"/>
    </source>
</evidence>
<protein>
    <recommendedName>
        <fullName evidence="4 9">Inositol-pentakisphosphate 2-kinase</fullName>
        <ecNumber evidence="3 9">2.7.1.158</ecNumber>
    </recommendedName>
</protein>
<evidence type="ECO:0000256" key="3">
    <source>
        <dbReference type="ARBA" id="ARBA00012023"/>
    </source>
</evidence>
<comment type="catalytic activity">
    <reaction evidence="9">
        <text>1D-myo-inositol 1,3,4,5,6-pentakisphosphate + ATP = 1D-myo-inositol hexakisphosphate + ADP + H(+)</text>
        <dbReference type="Rhea" id="RHEA:20313"/>
        <dbReference type="ChEBI" id="CHEBI:15378"/>
        <dbReference type="ChEBI" id="CHEBI:30616"/>
        <dbReference type="ChEBI" id="CHEBI:57733"/>
        <dbReference type="ChEBI" id="CHEBI:58130"/>
        <dbReference type="ChEBI" id="CHEBI:456216"/>
        <dbReference type="EC" id="2.7.1.158"/>
    </reaction>
</comment>
<dbReference type="AlphaFoldDB" id="A0AAE8SRR8"/>
<organism evidence="11 12">
    <name type="scientific">Cephalotrichum gorgonifer</name>
    <dbReference type="NCBI Taxonomy" id="2041049"/>
    <lineage>
        <taxon>Eukaryota</taxon>
        <taxon>Fungi</taxon>
        <taxon>Dikarya</taxon>
        <taxon>Ascomycota</taxon>
        <taxon>Pezizomycotina</taxon>
        <taxon>Sordariomycetes</taxon>
        <taxon>Hypocreomycetidae</taxon>
        <taxon>Microascales</taxon>
        <taxon>Microascaceae</taxon>
        <taxon>Cephalotrichum</taxon>
    </lineage>
</organism>
<evidence type="ECO:0000313" key="11">
    <source>
        <dbReference type="EMBL" id="SPN98509.1"/>
    </source>
</evidence>
<evidence type="ECO:0000256" key="1">
    <source>
        <dbReference type="ARBA" id="ARBA00003979"/>
    </source>
</evidence>
<name>A0AAE8SRR8_9PEZI</name>
<evidence type="ECO:0000256" key="2">
    <source>
        <dbReference type="ARBA" id="ARBA00008305"/>
    </source>
</evidence>
<evidence type="ECO:0000256" key="6">
    <source>
        <dbReference type="ARBA" id="ARBA00022741"/>
    </source>
</evidence>
<gene>
    <name evidence="11" type="ORF">DNG_01554</name>
</gene>
<evidence type="ECO:0000313" key="12">
    <source>
        <dbReference type="Proteomes" id="UP001187682"/>
    </source>
</evidence>
<comment type="similarity">
    <text evidence="2">Belongs to the IPK1 type 1 family.</text>
</comment>
<dbReference type="InterPro" id="IPR009286">
    <property type="entry name" value="Ins_P5_2-kin"/>
</dbReference>
<dbReference type="Proteomes" id="UP001187682">
    <property type="component" value="Unassembled WGS sequence"/>
</dbReference>
<feature type="region of interest" description="Disordered" evidence="10">
    <location>
        <begin position="21"/>
        <end position="88"/>
    </location>
</feature>
<feature type="compositionally biased region" description="Polar residues" evidence="10">
    <location>
        <begin position="77"/>
        <end position="88"/>
    </location>
</feature>
<dbReference type="EC" id="2.7.1.158" evidence="3 9"/>
<keyword evidence="12" id="KW-1185">Reference proteome</keyword>
<dbReference type="EMBL" id="ONZQ02000002">
    <property type="protein sequence ID" value="SPN98509.1"/>
    <property type="molecule type" value="Genomic_DNA"/>
</dbReference>
<proteinExistence type="inferred from homology"/>
<accession>A0AAE8SRR8</accession>
<dbReference type="GO" id="GO:0032958">
    <property type="term" value="P:inositol phosphate biosynthetic process"/>
    <property type="evidence" value="ECO:0007669"/>
    <property type="project" value="TreeGrafter"/>
</dbReference>
<evidence type="ECO:0000256" key="10">
    <source>
        <dbReference type="SAM" id="MobiDB-lite"/>
    </source>
</evidence>
<sequence>MARRKPYPPAGALANFHYQIMVAQHHQRPRNPSAKHGQRETAAPSSPVPISAPRVEPLPSRPAPRSQGSLPEPIVPTFSNSTTIHSSSNPLPEYSASSFFADLSSSFSSTSSFASLDSSSSRSTICMDDEETCESSLSEPDLDLGFGGLKGDPLALANMVSVPVGTRVREFVGEGSANVVVKVDLPEGTPIATQRLFEGKLLRLQKVAENPEKQPYPYLVQYRYWRERIKPMFSDKDDLVPIDLVHLGSGASQILEDVDELLRLLDRASSEEVVDAVGQSQDSESWKLLGLNRSQFTRRKKKFVGSRLARVEHAMLVDDMRVDEKDGIMIEMKPKWLFQSPSAPHASLRCRTCAVRLHRRLKEPSYDSADLPCPLLMASDDWEDRSSFVSSLLPEADLDEWYVEPLMRWFKATPGSASGPKRLVAHLRNLQQQLDTHGPLGEGVDGEDFRLAMTLRDCSVFLRVLKRGNGQAPKVVAKIADLDKKNSEAKSGYWRRTEAELIARGAYTGQYRVDAQAGRVVPMRTGCLMERSSRRSSQWREFKTAGAVGENSRLITDAELGQYIA</sequence>
<keyword evidence="7 9" id="KW-0418">Kinase</keyword>
<comment type="function">
    <text evidence="9">Phosphorylates Ins(1,3,4,5,6)P5 at position 2 to form Ins(1,2,3,4,5,6)P6 (InsP6 or phytate).</text>
</comment>
<dbReference type="PANTHER" id="PTHR14456">
    <property type="entry name" value="INOSITOL POLYPHOSPHATE KINASE 1"/>
    <property type="match status" value="1"/>
</dbReference>
<reference evidence="11" key="1">
    <citation type="submission" date="2018-03" db="EMBL/GenBank/DDBJ databases">
        <authorList>
            <person name="Guldener U."/>
        </authorList>
    </citation>
    <scope>NUCLEOTIDE SEQUENCE</scope>
</reference>
<comment type="caution">
    <text evidence="11">The sequence shown here is derived from an EMBL/GenBank/DDBJ whole genome shotgun (WGS) entry which is preliminary data.</text>
</comment>
<dbReference type="GO" id="GO:0005634">
    <property type="term" value="C:nucleus"/>
    <property type="evidence" value="ECO:0007669"/>
    <property type="project" value="TreeGrafter"/>
</dbReference>
<dbReference type="PANTHER" id="PTHR14456:SF2">
    <property type="entry name" value="INOSITOL-PENTAKISPHOSPHATE 2-KINASE"/>
    <property type="match status" value="1"/>
</dbReference>
<evidence type="ECO:0000256" key="4">
    <source>
        <dbReference type="ARBA" id="ARBA00014846"/>
    </source>
</evidence>
<evidence type="ECO:0000256" key="7">
    <source>
        <dbReference type="ARBA" id="ARBA00022777"/>
    </source>
</evidence>
<dbReference type="GO" id="GO:0005524">
    <property type="term" value="F:ATP binding"/>
    <property type="evidence" value="ECO:0007669"/>
    <property type="project" value="UniProtKB-KW"/>
</dbReference>
<comment type="function">
    <text evidence="1">Has kinase activity and phosphorylates inositol-1,3,4,5,6-pentakisphosphate (Ins(1,3,4,5,6)P5) to produce 1,2,3,4,5,6-hexakisphosphate (InsP6), also known as phytate.</text>
</comment>
<keyword evidence="6 9" id="KW-0547">Nucleotide-binding</keyword>
<feature type="compositionally biased region" description="Low complexity" evidence="10">
    <location>
        <begin position="42"/>
        <end position="53"/>
    </location>
</feature>
<comment type="domain">
    <text evidence="9">The EXKPK motif is conserved in inositol-pentakisphosphate 2-kinases of both family 1 and 2.</text>
</comment>
<evidence type="ECO:0000256" key="5">
    <source>
        <dbReference type="ARBA" id="ARBA00022679"/>
    </source>
</evidence>